<dbReference type="EMBL" id="JAOAOG010000300">
    <property type="protein sequence ID" value="KAJ6231436.1"/>
    <property type="molecule type" value="Genomic_DNA"/>
</dbReference>
<keyword evidence="1" id="KW-0472">Membrane</keyword>
<evidence type="ECO:0000313" key="2">
    <source>
        <dbReference type="EMBL" id="KAJ6231436.1"/>
    </source>
</evidence>
<comment type="caution">
    <text evidence="2">The sequence shown here is derived from an EMBL/GenBank/DDBJ whole genome shotgun (WGS) entry which is preliminary data.</text>
</comment>
<sequence>MNKTKKIHCYCKTAFTCNGFFQESADLQLQRTYMKDAFQVYPRDMPEMQSDADMKMPYITSHLSVYKTVRYGKAIPFNATPLKNDSITCFVEKGWKYSANDHKYPELTLKLKIDTSGYSAANVFQYIFGFLYSIPILFTVKHIKNRGYF</sequence>
<protein>
    <submittedName>
        <fullName evidence="2">Uncharacterized protein</fullName>
    </submittedName>
</protein>
<keyword evidence="3" id="KW-1185">Reference proteome</keyword>
<evidence type="ECO:0000313" key="3">
    <source>
        <dbReference type="Proteomes" id="UP001150062"/>
    </source>
</evidence>
<evidence type="ECO:0000256" key="1">
    <source>
        <dbReference type="SAM" id="Phobius"/>
    </source>
</evidence>
<gene>
    <name evidence="2" type="ORF">M0813_05862</name>
</gene>
<keyword evidence="1" id="KW-0812">Transmembrane</keyword>
<reference evidence="2" key="1">
    <citation type="submission" date="2022-08" db="EMBL/GenBank/DDBJ databases">
        <title>Novel sulfate-reducing endosymbionts in the free-living metamonad Anaeramoeba.</title>
        <authorList>
            <person name="Jerlstrom-Hultqvist J."/>
            <person name="Cepicka I."/>
            <person name="Gallot-Lavallee L."/>
            <person name="Salas-Leiva D."/>
            <person name="Curtis B.A."/>
            <person name="Zahonova K."/>
            <person name="Pipaliya S."/>
            <person name="Dacks J."/>
            <person name="Roger A.J."/>
        </authorList>
    </citation>
    <scope>NUCLEOTIDE SEQUENCE</scope>
    <source>
        <strain evidence="2">Schooner1</strain>
    </source>
</reference>
<dbReference type="Proteomes" id="UP001150062">
    <property type="component" value="Unassembled WGS sequence"/>
</dbReference>
<keyword evidence="1" id="KW-1133">Transmembrane helix</keyword>
<organism evidence="2 3">
    <name type="scientific">Anaeramoeba flamelloides</name>
    <dbReference type="NCBI Taxonomy" id="1746091"/>
    <lineage>
        <taxon>Eukaryota</taxon>
        <taxon>Metamonada</taxon>
        <taxon>Anaeramoebidae</taxon>
        <taxon>Anaeramoeba</taxon>
    </lineage>
</organism>
<accession>A0ABQ8XG40</accession>
<feature type="transmembrane region" description="Helical" evidence="1">
    <location>
        <begin position="123"/>
        <end position="140"/>
    </location>
</feature>
<name>A0ABQ8XG40_9EUKA</name>
<proteinExistence type="predicted"/>